<keyword evidence="1" id="KW-0812">Transmembrane</keyword>
<accession>A0A0A9A159</accession>
<evidence type="ECO:0000313" key="2">
    <source>
        <dbReference type="EMBL" id="JAD45389.1"/>
    </source>
</evidence>
<keyword evidence="1" id="KW-0472">Membrane</keyword>
<proteinExistence type="predicted"/>
<feature type="transmembrane region" description="Helical" evidence="1">
    <location>
        <begin position="12"/>
        <end position="30"/>
    </location>
</feature>
<protein>
    <submittedName>
        <fullName evidence="2">Uncharacterized protein</fullName>
    </submittedName>
</protein>
<name>A0A0A9A159_ARUDO</name>
<reference evidence="2" key="2">
    <citation type="journal article" date="2015" name="Data Brief">
        <title>Shoot transcriptome of the giant reed, Arundo donax.</title>
        <authorList>
            <person name="Barrero R.A."/>
            <person name="Guerrero F.D."/>
            <person name="Moolhuijzen P."/>
            <person name="Goolsby J.A."/>
            <person name="Tidwell J."/>
            <person name="Bellgard S.E."/>
            <person name="Bellgard M.I."/>
        </authorList>
    </citation>
    <scope>NUCLEOTIDE SEQUENCE</scope>
    <source>
        <tissue evidence="2">Shoot tissue taken approximately 20 cm above the soil surface</tissue>
    </source>
</reference>
<reference evidence="2" key="1">
    <citation type="submission" date="2014-09" db="EMBL/GenBank/DDBJ databases">
        <authorList>
            <person name="Magalhaes I.L.F."/>
            <person name="Oliveira U."/>
            <person name="Santos F.R."/>
            <person name="Vidigal T.H.D.A."/>
            <person name="Brescovit A.D."/>
            <person name="Santos A.J."/>
        </authorList>
    </citation>
    <scope>NUCLEOTIDE SEQUENCE</scope>
    <source>
        <tissue evidence="2">Shoot tissue taken approximately 20 cm above the soil surface</tissue>
    </source>
</reference>
<dbReference type="EMBL" id="GBRH01252506">
    <property type="protein sequence ID" value="JAD45389.1"/>
    <property type="molecule type" value="Transcribed_RNA"/>
</dbReference>
<keyword evidence="1" id="KW-1133">Transmembrane helix</keyword>
<evidence type="ECO:0000256" key="1">
    <source>
        <dbReference type="SAM" id="Phobius"/>
    </source>
</evidence>
<organism evidence="2">
    <name type="scientific">Arundo donax</name>
    <name type="common">Giant reed</name>
    <name type="synonym">Donax arundinaceus</name>
    <dbReference type="NCBI Taxonomy" id="35708"/>
    <lineage>
        <taxon>Eukaryota</taxon>
        <taxon>Viridiplantae</taxon>
        <taxon>Streptophyta</taxon>
        <taxon>Embryophyta</taxon>
        <taxon>Tracheophyta</taxon>
        <taxon>Spermatophyta</taxon>
        <taxon>Magnoliopsida</taxon>
        <taxon>Liliopsida</taxon>
        <taxon>Poales</taxon>
        <taxon>Poaceae</taxon>
        <taxon>PACMAD clade</taxon>
        <taxon>Arundinoideae</taxon>
        <taxon>Arundineae</taxon>
        <taxon>Arundo</taxon>
    </lineage>
</organism>
<sequence>MFIRCQHGTPISIYTLVIFFFLVPTLHCYFPSSKAGRINQVSLQNDLSDSSKGQTKRGTPFR</sequence>
<dbReference type="AlphaFoldDB" id="A0A0A9A159"/>